<feature type="transmembrane region" description="Helical" evidence="2">
    <location>
        <begin position="646"/>
        <end position="664"/>
    </location>
</feature>
<dbReference type="NCBIfam" id="TIGR04126">
    <property type="entry name" value="PGF_CTERM"/>
    <property type="match status" value="1"/>
</dbReference>
<comment type="caution">
    <text evidence="3">The sequence shown here is derived from an EMBL/GenBank/DDBJ whole genome shotgun (WGS) entry which is preliminary data.</text>
</comment>
<dbReference type="InterPro" id="IPR013783">
    <property type="entry name" value="Ig-like_fold"/>
</dbReference>
<dbReference type="RefSeq" id="WP_227259855.1">
    <property type="nucleotide sequence ID" value="NZ_BAAADU010000002.1"/>
</dbReference>
<keyword evidence="2" id="KW-0812">Transmembrane</keyword>
<dbReference type="GO" id="GO:0030115">
    <property type="term" value="C:S-layer"/>
    <property type="evidence" value="ECO:0007669"/>
    <property type="project" value="UniProtKB-SubCell"/>
</dbReference>
<keyword evidence="4" id="KW-1185">Reference proteome</keyword>
<dbReference type="EMBL" id="BAAADU010000002">
    <property type="protein sequence ID" value="GAA0656620.1"/>
    <property type="molecule type" value="Genomic_DNA"/>
</dbReference>
<gene>
    <name evidence="3" type="ORF">GCM10009019_20770</name>
</gene>
<name>A0AAV3T3R1_9EURY</name>
<dbReference type="Gene3D" id="2.60.40.10">
    <property type="entry name" value="Immunoglobulins"/>
    <property type="match status" value="2"/>
</dbReference>
<dbReference type="GeneID" id="68573243"/>
<proteinExistence type="predicted"/>
<evidence type="ECO:0000256" key="1">
    <source>
        <dbReference type="ARBA" id="ARBA00022729"/>
    </source>
</evidence>
<dbReference type="AlphaFoldDB" id="A0AAV3T3R1"/>
<dbReference type="Proteomes" id="UP001500194">
    <property type="component" value="Unassembled WGS sequence"/>
</dbReference>
<keyword evidence="2" id="KW-0472">Membrane</keyword>
<accession>A0AAV3T3R1</accession>
<keyword evidence="2" id="KW-1133">Transmembrane helix</keyword>
<dbReference type="GO" id="GO:0005886">
    <property type="term" value="C:plasma membrane"/>
    <property type="evidence" value="ECO:0007669"/>
    <property type="project" value="UniProtKB-SubCell"/>
</dbReference>
<sequence length="667" mass="69001">MERATVLVAALVLAAVAPAAVGGVAGTSGPGAAAADASATQQANDLVRTTTLRLTPDDPGTVAAVVAYDTPSNLASLDVRAGTGTVVSTTGFAETESGLQWDEETANPSFTLSVDVNQTISRSRALPGDVHTTPDAAQESGGYSFVDVGEWAILPVPQFSSQWTWYGSGSVTLSSDVTVAGEGAVGGTIAYLGPETTYTATRNGQEFRLVVPASASLAESPDEILASLTNASALLQVGARDERVLTVAAPTSVDWGPAGLEYGGSDSWVLADSRLDTAGNVWLHEYVHTRQDFSTTSATQWVTEATAEYYGALLTLRQGRIGFDAFAEHLERGTRSPYASAVLANPYTWTYANYVKGPLVYGNIDRGIRLVSDGEHTAADVLGRLNVDSDGTVTQSEFLSAVAAAGSDDVASYAQRYTQTRAAPDVWSREEHVEAFEGAVARLVASVGGDGVRVTGPYRNATTGSVPTLVTGETAAVTVGVTNEGGQAGTFAATLAGSDRTLDAAEVSVAPGETRQVTVRGTFSEPGAYTLTYGYETTTIRVREPATPNATVEVDATTVAAGDAVRVSLDASNPAEYPANATYPVVVDGETVETWTAALDANGTASFETTVTFDEPGAHTVRVGERTFTVTAEETATSTAEGSTPGFGVAVALVSALLAVAVAVRRR</sequence>
<keyword evidence="1" id="KW-0732">Signal</keyword>
<evidence type="ECO:0000313" key="3">
    <source>
        <dbReference type="EMBL" id="GAA0656620.1"/>
    </source>
</evidence>
<dbReference type="InterPro" id="IPR026371">
    <property type="entry name" value="PGF_CTERM"/>
</dbReference>
<organism evidence="3 4">
    <name type="scientific">Salarchaeum japonicum</name>
    <dbReference type="NCBI Taxonomy" id="555573"/>
    <lineage>
        <taxon>Archaea</taxon>
        <taxon>Methanobacteriati</taxon>
        <taxon>Methanobacteriota</taxon>
        <taxon>Stenosarchaea group</taxon>
        <taxon>Halobacteria</taxon>
        <taxon>Halobacteriales</taxon>
        <taxon>Halobacteriaceae</taxon>
    </lineage>
</organism>
<evidence type="ECO:0008006" key="5">
    <source>
        <dbReference type="Google" id="ProtNLM"/>
    </source>
</evidence>
<protein>
    <recommendedName>
        <fullName evidence="5">Glycyl aminopeptidase</fullName>
    </recommendedName>
</protein>
<reference evidence="3 4" key="1">
    <citation type="journal article" date="2019" name="Int. J. Syst. Evol. Microbiol.">
        <title>The Global Catalogue of Microorganisms (GCM) 10K type strain sequencing project: providing services to taxonomists for standard genome sequencing and annotation.</title>
        <authorList>
            <consortium name="The Broad Institute Genomics Platform"/>
            <consortium name="The Broad Institute Genome Sequencing Center for Infectious Disease"/>
            <person name="Wu L."/>
            <person name="Ma J."/>
        </authorList>
    </citation>
    <scope>NUCLEOTIDE SEQUENCE [LARGE SCALE GENOMIC DNA]</scope>
    <source>
        <strain evidence="3 4">JCM 16327</strain>
    </source>
</reference>
<evidence type="ECO:0000313" key="4">
    <source>
        <dbReference type="Proteomes" id="UP001500194"/>
    </source>
</evidence>
<evidence type="ECO:0000256" key="2">
    <source>
        <dbReference type="SAM" id="Phobius"/>
    </source>
</evidence>